<dbReference type="Pfam" id="PF00672">
    <property type="entry name" value="HAMP"/>
    <property type="match status" value="1"/>
</dbReference>
<dbReference type="Proteomes" id="UP000650424">
    <property type="component" value="Unassembled WGS sequence"/>
</dbReference>
<evidence type="ECO:0000256" key="3">
    <source>
        <dbReference type="PROSITE-ProRule" id="PRU00284"/>
    </source>
</evidence>
<comment type="caution">
    <text evidence="7">The sequence shown here is derived from an EMBL/GenBank/DDBJ whole genome shotgun (WGS) entry which is preliminary data.</text>
</comment>
<dbReference type="RefSeq" id="WP_186949508.1">
    <property type="nucleotide sequence ID" value="NZ_JACOGF010000014.1"/>
</dbReference>
<evidence type="ECO:0000256" key="4">
    <source>
        <dbReference type="SAM" id="Phobius"/>
    </source>
</evidence>
<dbReference type="CDD" id="cd19411">
    <property type="entry name" value="MCP2201-like_sensor"/>
    <property type="match status" value="1"/>
</dbReference>
<sequence length="601" mass="65432">MKLRTPNIGIRLGLGFTAVLLLLAVTAWLATSNLKTINDGTHRIVDGSYPKVVLAYKMLGNVNANARSMRNMLLLNDQAAVEKEQQLILSRRQNQEANIAGFEKLIVSEEEKGIFQTATDARNKYGASQKEFLRLTTEGKKAEATTWLLGNLQADQEKWFSSMDSLIDYQTRLVNSDGAAADTTYLNAKNVLFLVAVLSILLAAGVAYWMTRSITRPVSHLVAVMQKLTQGDANVRARSNHPDEIGKLSRQFDKMVDEREASRKTIEEENEKLNESVLVLLQAVAQLASKDLTVKVPVSADVTGAVSDALNMLTSETAKVLRDVSNISADVTEATMKVKAQSDNVMAAAAEERLEVEHTTLSLSTASEEMRNIADLAQTCNRAADNAIRSTQLAMDTVTSTVGGINSTREIIRETEKRIKRLGERSQEISGVVGLINAIAERTHILALNASMHAASAGEAGRGFAVVADEVQRLAENARQATLQISGLVNNIQLETSDTVNTMNSAIAQVVEGSRLAEQAGLQMQATQNATTELVQSVQQIAVKSHGQAKASQDLLDRAIQIKKTNQETSLQLDEQSAQTTNLVEYARMLLSTVRVFKLAA</sequence>
<dbReference type="PROSITE" id="PS50885">
    <property type="entry name" value="HAMP"/>
    <property type="match status" value="1"/>
</dbReference>
<dbReference type="PROSITE" id="PS50111">
    <property type="entry name" value="CHEMOTAXIS_TRANSDUC_2"/>
    <property type="match status" value="1"/>
</dbReference>
<gene>
    <name evidence="7" type="ORF">H8L32_22210</name>
</gene>
<protein>
    <submittedName>
        <fullName evidence="7">MCP four helix bundle domain-containing protein</fullName>
    </submittedName>
</protein>
<accession>A0ABR6ZWE8</accession>
<proteinExistence type="inferred from homology"/>
<dbReference type="Pfam" id="PF00015">
    <property type="entry name" value="MCPsignal"/>
    <property type="match status" value="1"/>
</dbReference>
<feature type="transmembrane region" description="Helical" evidence="4">
    <location>
        <begin position="191"/>
        <end position="210"/>
    </location>
</feature>
<evidence type="ECO:0000313" key="8">
    <source>
        <dbReference type="Proteomes" id="UP000650424"/>
    </source>
</evidence>
<dbReference type="SMART" id="SM00304">
    <property type="entry name" value="HAMP"/>
    <property type="match status" value="2"/>
</dbReference>
<dbReference type="PANTHER" id="PTHR32089">
    <property type="entry name" value="METHYL-ACCEPTING CHEMOTAXIS PROTEIN MCPB"/>
    <property type="match status" value="1"/>
</dbReference>
<evidence type="ECO:0000313" key="7">
    <source>
        <dbReference type="EMBL" id="MBC3920194.1"/>
    </source>
</evidence>
<keyword evidence="1 3" id="KW-0807">Transducer</keyword>
<evidence type="ECO:0000256" key="2">
    <source>
        <dbReference type="ARBA" id="ARBA00029447"/>
    </source>
</evidence>
<dbReference type="InterPro" id="IPR024478">
    <property type="entry name" value="HlyB_4HB_MCP"/>
</dbReference>
<keyword evidence="4" id="KW-0812">Transmembrane</keyword>
<name>A0ABR6ZWE8_9BURK</name>
<reference evidence="7 8" key="1">
    <citation type="submission" date="2020-08" db="EMBL/GenBank/DDBJ databases">
        <title>Novel species isolated from subtropical streams in China.</title>
        <authorList>
            <person name="Lu H."/>
        </authorList>
    </citation>
    <scope>NUCLEOTIDE SEQUENCE [LARGE SCALE GENOMIC DNA]</scope>
    <source>
        <strain evidence="7 8">CY18W</strain>
    </source>
</reference>
<evidence type="ECO:0000256" key="1">
    <source>
        <dbReference type="ARBA" id="ARBA00023224"/>
    </source>
</evidence>
<organism evidence="7 8">
    <name type="scientific">Undibacterium hunanense</name>
    <dbReference type="NCBI Taxonomy" id="2762292"/>
    <lineage>
        <taxon>Bacteria</taxon>
        <taxon>Pseudomonadati</taxon>
        <taxon>Pseudomonadota</taxon>
        <taxon>Betaproteobacteria</taxon>
        <taxon>Burkholderiales</taxon>
        <taxon>Oxalobacteraceae</taxon>
        <taxon>Undibacterium</taxon>
    </lineage>
</organism>
<evidence type="ECO:0000259" key="6">
    <source>
        <dbReference type="PROSITE" id="PS50885"/>
    </source>
</evidence>
<dbReference type="CDD" id="cd06225">
    <property type="entry name" value="HAMP"/>
    <property type="match status" value="1"/>
</dbReference>
<keyword evidence="4" id="KW-0472">Membrane</keyword>
<keyword evidence="4" id="KW-1133">Transmembrane helix</keyword>
<dbReference type="PANTHER" id="PTHR32089:SF114">
    <property type="entry name" value="METHYL-ACCEPTING CHEMOTAXIS PROTEIN MCPB"/>
    <property type="match status" value="1"/>
</dbReference>
<dbReference type="Gene3D" id="1.10.287.950">
    <property type="entry name" value="Methyl-accepting chemotaxis protein"/>
    <property type="match status" value="1"/>
</dbReference>
<dbReference type="SUPFAM" id="SSF58104">
    <property type="entry name" value="Methyl-accepting chemotaxis protein (MCP) signaling domain"/>
    <property type="match status" value="1"/>
</dbReference>
<dbReference type="InterPro" id="IPR003660">
    <property type="entry name" value="HAMP_dom"/>
</dbReference>
<dbReference type="SMART" id="SM00283">
    <property type="entry name" value="MA"/>
    <property type="match status" value="1"/>
</dbReference>
<evidence type="ECO:0000259" key="5">
    <source>
        <dbReference type="PROSITE" id="PS50111"/>
    </source>
</evidence>
<dbReference type="Gene3D" id="6.10.340.10">
    <property type="match status" value="1"/>
</dbReference>
<feature type="domain" description="Methyl-accepting transducer" evidence="5">
    <location>
        <begin position="327"/>
        <end position="563"/>
    </location>
</feature>
<dbReference type="Pfam" id="PF12729">
    <property type="entry name" value="4HB_MCP_1"/>
    <property type="match status" value="1"/>
</dbReference>
<feature type="domain" description="HAMP" evidence="6">
    <location>
        <begin position="212"/>
        <end position="264"/>
    </location>
</feature>
<dbReference type="EMBL" id="JACOGF010000014">
    <property type="protein sequence ID" value="MBC3920194.1"/>
    <property type="molecule type" value="Genomic_DNA"/>
</dbReference>
<dbReference type="InterPro" id="IPR047347">
    <property type="entry name" value="YvaQ-like_sensor"/>
</dbReference>
<comment type="similarity">
    <text evidence="2">Belongs to the methyl-accepting chemotaxis (MCP) protein family.</text>
</comment>
<keyword evidence="8" id="KW-1185">Reference proteome</keyword>
<dbReference type="InterPro" id="IPR004089">
    <property type="entry name" value="MCPsignal_dom"/>
</dbReference>